<dbReference type="AlphaFoldDB" id="X0WIT2"/>
<comment type="caution">
    <text evidence="2">The sequence shown here is derived from an EMBL/GenBank/DDBJ whole genome shotgun (WGS) entry which is preliminary data.</text>
</comment>
<evidence type="ECO:0000313" key="2">
    <source>
        <dbReference type="EMBL" id="GAG12601.1"/>
    </source>
</evidence>
<evidence type="ECO:0000259" key="1">
    <source>
        <dbReference type="Pfam" id="PF26096"/>
    </source>
</evidence>
<sequence>MTEIPNISSYGNYESSNYGMNTIRLGLSSITLYYSYKTIVAYSDFTDGLTVCDNVWSTTTGKHLNWIDDDHSIRLPFEQFEIKLQAALDR</sequence>
<accession>X0WIT2</accession>
<name>X0WIT2_9ZZZZ</name>
<gene>
    <name evidence="2" type="ORF">S01H1_33675</name>
</gene>
<feature type="domain" description="DUF8033" evidence="1">
    <location>
        <begin position="9"/>
        <end position="70"/>
    </location>
</feature>
<proteinExistence type="predicted"/>
<dbReference type="InterPro" id="IPR058346">
    <property type="entry name" value="DUF8033"/>
</dbReference>
<dbReference type="Pfam" id="PF26096">
    <property type="entry name" value="DUF8033"/>
    <property type="match status" value="1"/>
</dbReference>
<reference evidence="2" key="1">
    <citation type="journal article" date="2014" name="Front. Microbiol.">
        <title>High frequency of phylogenetically diverse reductive dehalogenase-homologous genes in deep subseafloor sedimentary metagenomes.</title>
        <authorList>
            <person name="Kawai M."/>
            <person name="Futagami T."/>
            <person name="Toyoda A."/>
            <person name="Takaki Y."/>
            <person name="Nishi S."/>
            <person name="Hori S."/>
            <person name="Arai W."/>
            <person name="Tsubouchi T."/>
            <person name="Morono Y."/>
            <person name="Uchiyama I."/>
            <person name="Ito T."/>
            <person name="Fujiyama A."/>
            <person name="Inagaki F."/>
            <person name="Takami H."/>
        </authorList>
    </citation>
    <scope>NUCLEOTIDE SEQUENCE</scope>
    <source>
        <strain evidence="2">Expedition CK06-06</strain>
    </source>
</reference>
<protein>
    <recommendedName>
        <fullName evidence="1">DUF8033 domain-containing protein</fullName>
    </recommendedName>
</protein>
<dbReference type="EMBL" id="BARS01020916">
    <property type="protein sequence ID" value="GAG12601.1"/>
    <property type="molecule type" value="Genomic_DNA"/>
</dbReference>
<organism evidence="2">
    <name type="scientific">marine sediment metagenome</name>
    <dbReference type="NCBI Taxonomy" id="412755"/>
    <lineage>
        <taxon>unclassified sequences</taxon>
        <taxon>metagenomes</taxon>
        <taxon>ecological metagenomes</taxon>
    </lineage>
</organism>